<dbReference type="GO" id="GO:0140114">
    <property type="term" value="P:cellular detoxification of fluoride"/>
    <property type="evidence" value="ECO:0007669"/>
    <property type="project" value="UniProtKB-UniRule"/>
</dbReference>
<keyword evidence="12" id="KW-0813">Transport</keyword>
<feature type="transmembrane region" description="Helical" evidence="12">
    <location>
        <begin position="33"/>
        <end position="57"/>
    </location>
</feature>
<evidence type="ECO:0000256" key="10">
    <source>
        <dbReference type="ARBA" id="ARBA00035120"/>
    </source>
</evidence>
<evidence type="ECO:0000256" key="12">
    <source>
        <dbReference type="HAMAP-Rule" id="MF_00454"/>
    </source>
</evidence>
<dbReference type="PANTHER" id="PTHR28259">
    <property type="entry name" value="FLUORIDE EXPORT PROTEIN 1-RELATED"/>
    <property type="match status" value="1"/>
</dbReference>
<evidence type="ECO:0000256" key="11">
    <source>
        <dbReference type="ARBA" id="ARBA00035585"/>
    </source>
</evidence>
<dbReference type="HAMAP" id="MF_00454">
    <property type="entry name" value="FluC"/>
    <property type="match status" value="1"/>
</dbReference>
<reference evidence="13 14" key="1">
    <citation type="submission" date="2017-04" db="EMBL/GenBank/DDBJ databases">
        <title>Unexpected and diverse lifestyles within the genus Limnohabitans.</title>
        <authorList>
            <person name="Kasalicky V."/>
            <person name="Mehrshad M."/>
            <person name="Andrei S.-A."/>
            <person name="Salcher M."/>
            <person name="Kratochvilova H."/>
            <person name="Simek K."/>
            <person name="Ghai R."/>
        </authorList>
    </citation>
    <scope>NUCLEOTIDE SEQUENCE [LARGE SCALE GENOMIC DNA]</scope>
    <source>
        <strain evidence="13 14">II-B4</strain>
    </source>
</reference>
<dbReference type="Proteomes" id="UP000250790">
    <property type="component" value="Unassembled WGS sequence"/>
</dbReference>
<evidence type="ECO:0000313" key="14">
    <source>
        <dbReference type="Proteomes" id="UP000250790"/>
    </source>
</evidence>
<accession>A0A315EEK2</accession>
<dbReference type="InterPro" id="IPR003691">
    <property type="entry name" value="FluC"/>
</dbReference>
<dbReference type="OrthoDB" id="9806299at2"/>
<protein>
    <recommendedName>
        <fullName evidence="12">Fluoride-specific ion channel FluC</fullName>
    </recommendedName>
</protein>
<keyword evidence="4 12" id="KW-0812">Transmembrane</keyword>
<keyword evidence="2 12" id="KW-1003">Cell membrane</keyword>
<evidence type="ECO:0000313" key="13">
    <source>
        <dbReference type="EMBL" id="PUE55569.1"/>
    </source>
</evidence>
<evidence type="ECO:0000256" key="6">
    <source>
        <dbReference type="ARBA" id="ARBA00023053"/>
    </source>
</evidence>
<dbReference type="Pfam" id="PF02537">
    <property type="entry name" value="CRCB"/>
    <property type="match status" value="1"/>
</dbReference>
<evidence type="ECO:0000256" key="1">
    <source>
        <dbReference type="ARBA" id="ARBA00004651"/>
    </source>
</evidence>
<dbReference type="GO" id="GO:0062054">
    <property type="term" value="F:fluoride channel activity"/>
    <property type="evidence" value="ECO:0007669"/>
    <property type="project" value="UniProtKB-UniRule"/>
</dbReference>
<comment type="catalytic activity">
    <reaction evidence="11">
        <text>fluoride(in) = fluoride(out)</text>
        <dbReference type="Rhea" id="RHEA:76159"/>
        <dbReference type="ChEBI" id="CHEBI:17051"/>
    </reaction>
    <physiologicalReaction direction="left-to-right" evidence="11">
        <dbReference type="Rhea" id="RHEA:76160"/>
    </physiologicalReaction>
</comment>
<keyword evidence="6 12" id="KW-0915">Sodium</keyword>
<keyword evidence="7 12" id="KW-0406">Ion transport</keyword>
<feature type="binding site" evidence="12">
    <location>
        <position position="80"/>
    </location>
    <ligand>
        <name>Na(+)</name>
        <dbReference type="ChEBI" id="CHEBI:29101"/>
        <note>structural</note>
    </ligand>
</feature>
<dbReference type="NCBIfam" id="NF010792">
    <property type="entry name" value="PRK14196.1"/>
    <property type="match status" value="1"/>
</dbReference>
<keyword evidence="9 12" id="KW-0407">Ion channel</keyword>
<keyword evidence="8 12" id="KW-0472">Membrane</keyword>
<feature type="transmembrane region" description="Helical" evidence="12">
    <location>
        <begin position="107"/>
        <end position="128"/>
    </location>
</feature>
<comment type="activity regulation">
    <text evidence="12">Na(+) is not transported, but it plays an essential structural role and its presence is essential for fluoride channel function.</text>
</comment>
<dbReference type="PANTHER" id="PTHR28259:SF1">
    <property type="entry name" value="FLUORIDE EXPORT PROTEIN 1-RELATED"/>
    <property type="match status" value="1"/>
</dbReference>
<keyword evidence="3" id="KW-0997">Cell inner membrane</keyword>
<sequence length="129" mass="13377">MLTVIAICLGACVGALSRWQLGLWLNPASVSAGLMPLGTLAANLIGGYLVGVCVGVFQQLPELDPVWRLALVTGFLGALTTFSSFSAEVVSMLQQGRFALAAGTASMHLFGSLALTVLGLKTVGLLWAR</sequence>
<evidence type="ECO:0000256" key="9">
    <source>
        <dbReference type="ARBA" id="ARBA00023303"/>
    </source>
</evidence>
<dbReference type="EMBL" id="NESN01000001">
    <property type="protein sequence ID" value="PUE55569.1"/>
    <property type="molecule type" value="Genomic_DNA"/>
</dbReference>
<keyword evidence="5 12" id="KW-1133">Transmembrane helix</keyword>
<evidence type="ECO:0000256" key="5">
    <source>
        <dbReference type="ARBA" id="ARBA00022989"/>
    </source>
</evidence>
<dbReference type="GO" id="GO:0005886">
    <property type="term" value="C:plasma membrane"/>
    <property type="evidence" value="ECO:0007669"/>
    <property type="project" value="UniProtKB-SubCell"/>
</dbReference>
<keyword evidence="14" id="KW-1185">Reference proteome</keyword>
<feature type="binding site" evidence="12">
    <location>
        <position position="77"/>
    </location>
    <ligand>
        <name>Na(+)</name>
        <dbReference type="ChEBI" id="CHEBI:29101"/>
        <note>structural</note>
    </ligand>
</feature>
<evidence type="ECO:0000256" key="4">
    <source>
        <dbReference type="ARBA" id="ARBA00022692"/>
    </source>
</evidence>
<keyword evidence="12" id="KW-0479">Metal-binding</keyword>
<feature type="transmembrane region" description="Helical" evidence="12">
    <location>
        <begin position="69"/>
        <end position="87"/>
    </location>
</feature>
<organism evidence="13 14">
    <name type="scientific">Limnohabitans parvus II-B4</name>
    <dbReference type="NCBI Taxonomy" id="1293052"/>
    <lineage>
        <taxon>Bacteria</taxon>
        <taxon>Pseudomonadati</taxon>
        <taxon>Pseudomonadota</taxon>
        <taxon>Betaproteobacteria</taxon>
        <taxon>Burkholderiales</taxon>
        <taxon>Comamonadaceae</taxon>
        <taxon>Limnohabitans</taxon>
    </lineage>
</organism>
<gene>
    <name evidence="12" type="primary">fluC</name>
    <name evidence="12" type="synonym">crcB</name>
    <name evidence="13" type="ORF">B9Z37_03180</name>
</gene>
<comment type="similarity">
    <text evidence="10 12">Belongs to the fluoride channel Fluc/FEX (TC 1.A.43) family.</text>
</comment>
<dbReference type="RefSeq" id="WP_108311558.1">
    <property type="nucleotide sequence ID" value="NZ_NESN01000001.1"/>
</dbReference>
<evidence type="ECO:0000256" key="2">
    <source>
        <dbReference type="ARBA" id="ARBA00022475"/>
    </source>
</evidence>
<dbReference type="NCBIfam" id="TIGR00494">
    <property type="entry name" value="crcB"/>
    <property type="match status" value="1"/>
</dbReference>
<comment type="subcellular location">
    <subcellularLocation>
        <location evidence="1 12">Cell membrane</location>
        <topology evidence="1 12">Multi-pass membrane protein</topology>
    </subcellularLocation>
</comment>
<evidence type="ECO:0000256" key="3">
    <source>
        <dbReference type="ARBA" id="ARBA00022519"/>
    </source>
</evidence>
<comment type="function">
    <text evidence="12">Fluoride-specific ion channel. Important for reducing fluoride concentration in the cell, thus reducing its toxicity.</text>
</comment>
<name>A0A315EEK2_9BURK</name>
<proteinExistence type="inferred from homology"/>
<dbReference type="GO" id="GO:0046872">
    <property type="term" value="F:metal ion binding"/>
    <property type="evidence" value="ECO:0007669"/>
    <property type="project" value="UniProtKB-KW"/>
</dbReference>
<evidence type="ECO:0000256" key="8">
    <source>
        <dbReference type="ARBA" id="ARBA00023136"/>
    </source>
</evidence>
<comment type="caution">
    <text evidence="13">The sequence shown here is derived from an EMBL/GenBank/DDBJ whole genome shotgun (WGS) entry which is preliminary data.</text>
</comment>
<dbReference type="AlphaFoldDB" id="A0A315EEK2"/>
<evidence type="ECO:0000256" key="7">
    <source>
        <dbReference type="ARBA" id="ARBA00023065"/>
    </source>
</evidence>